<dbReference type="GO" id="GO:0000981">
    <property type="term" value="F:DNA-binding transcription factor activity, RNA polymerase II-specific"/>
    <property type="evidence" value="ECO:0007669"/>
    <property type="project" value="TreeGrafter"/>
</dbReference>
<dbReference type="PANTHER" id="PTHR23235">
    <property type="entry name" value="KRUEPPEL-LIKE TRANSCRIPTION FACTOR"/>
    <property type="match status" value="1"/>
</dbReference>
<dbReference type="PANTHER" id="PTHR23235:SF142">
    <property type="entry name" value="ZINC FINGER PROTEIN 384"/>
    <property type="match status" value="1"/>
</dbReference>
<feature type="domain" description="C2H2-type" evidence="8">
    <location>
        <begin position="130"/>
        <end position="157"/>
    </location>
</feature>
<dbReference type="PROSITE" id="PS50157">
    <property type="entry name" value="ZINC_FINGER_C2H2_2"/>
    <property type="match status" value="3"/>
</dbReference>
<comment type="caution">
    <text evidence="9">The sequence shown here is derived from an EMBL/GenBank/DDBJ whole genome shotgun (WGS) entry which is preliminary data.</text>
</comment>
<dbReference type="EMBL" id="BPLQ01000157">
    <property type="protein sequence ID" value="GIX68133.1"/>
    <property type="molecule type" value="Genomic_DNA"/>
</dbReference>
<feature type="domain" description="C2H2-type" evidence="8">
    <location>
        <begin position="186"/>
        <end position="214"/>
    </location>
</feature>
<evidence type="ECO:0000256" key="2">
    <source>
        <dbReference type="ARBA" id="ARBA00022737"/>
    </source>
</evidence>
<dbReference type="AlphaFoldDB" id="A0AAV4M8C2"/>
<dbReference type="GO" id="GO:0000978">
    <property type="term" value="F:RNA polymerase II cis-regulatory region sequence-specific DNA binding"/>
    <property type="evidence" value="ECO:0007669"/>
    <property type="project" value="TreeGrafter"/>
</dbReference>
<dbReference type="FunFam" id="3.30.160.60:FF:000446">
    <property type="entry name" value="Zinc finger protein"/>
    <property type="match status" value="1"/>
</dbReference>
<evidence type="ECO:0000313" key="9">
    <source>
        <dbReference type="EMBL" id="GIX68133.1"/>
    </source>
</evidence>
<feature type="domain" description="C2H2-type" evidence="8">
    <location>
        <begin position="158"/>
        <end position="185"/>
    </location>
</feature>
<dbReference type="Proteomes" id="UP001054837">
    <property type="component" value="Unassembled WGS sequence"/>
</dbReference>
<dbReference type="PROSITE" id="PS00028">
    <property type="entry name" value="ZINC_FINGER_C2H2_1"/>
    <property type="match status" value="3"/>
</dbReference>
<reference evidence="9 10" key="1">
    <citation type="submission" date="2021-06" db="EMBL/GenBank/DDBJ databases">
        <title>Caerostris darwini draft genome.</title>
        <authorList>
            <person name="Kono N."/>
            <person name="Arakawa K."/>
        </authorList>
    </citation>
    <scope>NUCLEOTIDE SEQUENCE [LARGE SCALE GENOMIC DNA]</scope>
</reference>
<evidence type="ECO:0000256" key="3">
    <source>
        <dbReference type="ARBA" id="ARBA00022771"/>
    </source>
</evidence>
<evidence type="ECO:0000256" key="5">
    <source>
        <dbReference type="ARBA" id="ARBA00023242"/>
    </source>
</evidence>
<evidence type="ECO:0000313" key="10">
    <source>
        <dbReference type="Proteomes" id="UP001054837"/>
    </source>
</evidence>
<keyword evidence="4" id="KW-0862">Zinc</keyword>
<sequence length="216" mass="25083">MQNRESHAAKLCAVKINEDKNTSKNKHGTNFSYGMDDSVSYISSTIQTQQRNSGCGIIYSHADPRAWEYSWPVAYSSETYNASNISTSTTAKESSVNCKEPSPDKPLSGNSSMFKTHLDAPLKKPKKKLYLCSKCLKQFYRKEYLESHERHHDVERPYVCHYCDRTFTRSFYMREHIRTHTDEDTYECMHCGKCFFHRSSLKRHVRTIHTCATPEP</sequence>
<dbReference type="InterPro" id="IPR013087">
    <property type="entry name" value="Znf_C2H2_type"/>
</dbReference>
<accession>A0AAV4M8C2</accession>
<dbReference type="SMART" id="SM00355">
    <property type="entry name" value="ZnF_C2H2"/>
    <property type="match status" value="3"/>
</dbReference>
<evidence type="ECO:0000256" key="1">
    <source>
        <dbReference type="ARBA" id="ARBA00022723"/>
    </source>
</evidence>
<keyword evidence="5" id="KW-0539">Nucleus</keyword>
<keyword evidence="3 6" id="KW-0863">Zinc-finger</keyword>
<gene>
    <name evidence="9" type="ORF">CDAR_203621</name>
</gene>
<keyword evidence="2" id="KW-0677">Repeat</keyword>
<keyword evidence="1" id="KW-0479">Metal-binding</keyword>
<name>A0AAV4M8C2_9ARAC</name>
<dbReference type="GO" id="GO:0005634">
    <property type="term" value="C:nucleus"/>
    <property type="evidence" value="ECO:0007669"/>
    <property type="project" value="UniProtKB-ARBA"/>
</dbReference>
<organism evidence="9 10">
    <name type="scientific">Caerostris darwini</name>
    <dbReference type="NCBI Taxonomy" id="1538125"/>
    <lineage>
        <taxon>Eukaryota</taxon>
        <taxon>Metazoa</taxon>
        <taxon>Ecdysozoa</taxon>
        <taxon>Arthropoda</taxon>
        <taxon>Chelicerata</taxon>
        <taxon>Arachnida</taxon>
        <taxon>Araneae</taxon>
        <taxon>Araneomorphae</taxon>
        <taxon>Entelegynae</taxon>
        <taxon>Araneoidea</taxon>
        <taxon>Araneidae</taxon>
        <taxon>Caerostris</taxon>
    </lineage>
</organism>
<feature type="region of interest" description="Disordered" evidence="7">
    <location>
        <begin position="91"/>
        <end position="111"/>
    </location>
</feature>
<dbReference type="Pfam" id="PF00096">
    <property type="entry name" value="zf-C2H2"/>
    <property type="match status" value="2"/>
</dbReference>
<dbReference type="FunFam" id="3.30.160.60:FF:000110">
    <property type="entry name" value="Zinc finger protein-like"/>
    <property type="match status" value="1"/>
</dbReference>
<dbReference type="Gene3D" id="3.30.160.60">
    <property type="entry name" value="Classic Zinc Finger"/>
    <property type="match status" value="3"/>
</dbReference>
<keyword evidence="10" id="KW-1185">Reference proteome</keyword>
<evidence type="ECO:0000259" key="8">
    <source>
        <dbReference type="PROSITE" id="PS50157"/>
    </source>
</evidence>
<evidence type="ECO:0000256" key="4">
    <source>
        <dbReference type="ARBA" id="ARBA00022833"/>
    </source>
</evidence>
<evidence type="ECO:0000256" key="7">
    <source>
        <dbReference type="SAM" id="MobiDB-lite"/>
    </source>
</evidence>
<dbReference type="SUPFAM" id="SSF57667">
    <property type="entry name" value="beta-beta-alpha zinc fingers"/>
    <property type="match status" value="2"/>
</dbReference>
<dbReference type="InterPro" id="IPR036236">
    <property type="entry name" value="Znf_C2H2_sf"/>
</dbReference>
<proteinExistence type="predicted"/>
<evidence type="ECO:0000256" key="6">
    <source>
        <dbReference type="PROSITE-ProRule" id="PRU00042"/>
    </source>
</evidence>
<protein>
    <recommendedName>
        <fullName evidence="8">C2H2-type domain-containing protein</fullName>
    </recommendedName>
</protein>
<dbReference type="GO" id="GO:0008270">
    <property type="term" value="F:zinc ion binding"/>
    <property type="evidence" value="ECO:0007669"/>
    <property type="project" value="UniProtKB-KW"/>
</dbReference>